<dbReference type="Proteomes" id="UP001201163">
    <property type="component" value="Unassembled WGS sequence"/>
</dbReference>
<feature type="signal peptide" evidence="2">
    <location>
        <begin position="1"/>
        <end position="24"/>
    </location>
</feature>
<evidence type="ECO:0000313" key="4">
    <source>
        <dbReference type="Proteomes" id="UP001201163"/>
    </source>
</evidence>
<feature type="compositionally biased region" description="Acidic residues" evidence="1">
    <location>
        <begin position="109"/>
        <end position="121"/>
    </location>
</feature>
<keyword evidence="4" id="KW-1185">Reference proteome</keyword>
<dbReference type="EMBL" id="JAKELL010000112">
    <property type="protein sequence ID" value="KAH8981670.1"/>
    <property type="molecule type" value="Genomic_DNA"/>
</dbReference>
<sequence length="210" mass="22870">MQATVSVLALYFALLHLKIHLVTIVETTSDSDHVDERYRVVAPKNHPNPPHVYTEVVVRLSASGLFYDVDSSGGRQGATTSSAGLEDDAGSTLLEHIELSKSRAPRDGEDSEEESEEETLDGVDMYSQKVRGTKDAMYHAFESIGNAKTATPPFLPGYRRGYSAPTDGVWTSYLKIGTTGIGTLAQRPGRVAHLHVWETGPQAEITTDPK</sequence>
<gene>
    <name evidence="3" type="ORF">EDB92DRAFT_1820174</name>
</gene>
<feature type="compositionally biased region" description="Basic and acidic residues" evidence="1">
    <location>
        <begin position="99"/>
        <end position="108"/>
    </location>
</feature>
<feature type="region of interest" description="Disordered" evidence="1">
    <location>
        <begin position="99"/>
        <end position="127"/>
    </location>
</feature>
<evidence type="ECO:0000256" key="1">
    <source>
        <dbReference type="SAM" id="MobiDB-lite"/>
    </source>
</evidence>
<proteinExistence type="predicted"/>
<evidence type="ECO:0000256" key="2">
    <source>
        <dbReference type="SAM" id="SignalP"/>
    </source>
</evidence>
<name>A0AAD4L8P6_9AGAM</name>
<accession>A0AAD4L8P6</accession>
<dbReference type="AlphaFoldDB" id="A0AAD4L8P6"/>
<keyword evidence="2" id="KW-0732">Signal</keyword>
<feature type="chain" id="PRO_5042239589" evidence="2">
    <location>
        <begin position="25"/>
        <end position="210"/>
    </location>
</feature>
<evidence type="ECO:0000313" key="3">
    <source>
        <dbReference type="EMBL" id="KAH8981670.1"/>
    </source>
</evidence>
<comment type="caution">
    <text evidence="3">The sequence shown here is derived from an EMBL/GenBank/DDBJ whole genome shotgun (WGS) entry which is preliminary data.</text>
</comment>
<protein>
    <submittedName>
        <fullName evidence="3">Uncharacterized protein</fullName>
    </submittedName>
</protein>
<organism evidence="3 4">
    <name type="scientific">Lactarius akahatsu</name>
    <dbReference type="NCBI Taxonomy" id="416441"/>
    <lineage>
        <taxon>Eukaryota</taxon>
        <taxon>Fungi</taxon>
        <taxon>Dikarya</taxon>
        <taxon>Basidiomycota</taxon>
        <taxon>Agaricomycotina</taxon>
        <taxon>Agaricomycetes</taxon>
        <taxon>Russulales</taxon>
        <taxon>Russulaceae</taxon>
        <taxon>Lactarius</taxon>
    </lineage>
</organism>
<reference evidence="3" key="1">
    <citation type="submission" date="2022-01" db="EMBL/GenBank/DDBJ databases">
        <title>Comparative genomics reveals a dynamic genome evolution in the ectomycorrhizal milk-cap (Lactarius) mushrooms.</title>
        <authorList>
            <consortium name="DOE Joint Genome Institute"/>
            <person name="Lebreton A."/>
            <person name="Tang N."/>
            <person name="Kuo A."/>
            <person name="LaButti K."/>
            <person name="Drula E."/>
            <person name="Barry K."/>
            <person name="Clum A."/>
            <person name="Lipzen A."/>
            <person name="Mousain D."/>
            <person name="Ng V."/>
            <person name="Wang R."/>
            <person name="Wang X."/>
            <person name="Dai Y."/>
            <person name="Henrissat B."/>
            <person name="Grigoriev I.V."/>
            <person name="Guerin-Laguette A."/>
            <person name="Yu F."/>
            <person name="Martin F.M."/>
        </authorList>
    </citation>
    <scope>NUCLEOTIDE SEQUENCE</scope>
    <source>
        <strain evidence="3">QP</strain>
    </source>
</reference>